<dbReference type="EMBL" id="UOFT01000036">
    <property type="protein sequence ID" value="VAW94085.1"/>
    <property type="molecule type" value="Genomic_DNA"/>
</dbReference>
<dbReference type="AlphaFoldDB" id="A0A3B0ZKR6"/>
<name>A0A3B0ZKR6_9ZZZZ</name>
<evidence type="ECO:0008006" key="2">
    <source>
        <dbReference type="Google" id="ProtNLM"/>
    </source>
</evidence>
<organism evidence="1">
    <name type="scientific">hydrothermal vent metagenome</name>
    <dbReference type="NCBI Taxonomy" id="652676"/>
    <lineage>
        <taxon>unclassified sequences</taxon>
        <taxon>metagenomes</taxon>
        <taxon>ecological metagenomes</taxon>
    </lineage>
</organism>
<reference evidence="1" key="1">
    <citation type="submission" date="2018-06" db="EMBL/GenBank/DDBJ databases">
        <authorList>
            <person name="Zhirakovskaya E."/>
        </authorList>
    </citation>
    <scope>NUCLEOTIDE SEQUENCE</scope>
</reference>
<gene>
    <name evidence="1" type="ORF">MNBD_GAMMA23-2161</name>
</gene>
<proteinExistence type="predicted"/>
<dbReference type="InterPro" id="IPR012808">
    <property type="entry name" value="CHP02453"/>
</dbReference>
<dbReference type="InterPro" id="IPR015996">
    <property type="entry name" value="UCP028451"/>
</dbReference>
<dbReference type="PIRSF" id="PIRSF028451">
    <property type="entry name" value="UCP028451"/>
    <property type="match status" value="1"/>
</dbReference>
<dbReference type="PANTHER" id="PTHR36452:SF1">
    <property type="entry name" value="DUF2461 DOMAIN-CONTAINING PROTEIN"/>
    <property type="match status" value="1"/>
</dbReference>
<evidence type="ECO:0000313" key="1">
    <source>
        <dbReference type="EMBL" id="VAW94085.1"/>
    </source>
</evidence>
<sequence>MRFLKQLAQNNQRDWFNAHKQDYEDVARTPALNFISDFTDELMMISPHFQARPKKVGGSLMRIYRDVRFSKDKSPYKLNIGIQFRHERAKDVHSPGFYVHIEPGNNFIGAGIWRPDADSLGSIRDWICEKQSLWLEIKKDKAFNKIFSLGGDTLIRPPKGYDKTHPLIEDLKRKDFIAIAPVTNKFVLDNDFRDDVFSFFSAADIYMQFLCDALELRY</sequence>
<dbReference type="Pfam" id="PF09365">
    <property type="entry name" value="DUF2461"/>
    <property type="match status" value="1"/>
</dbReference>
<dbReference type="PANTHER" id="PTHR36452">
    <property type="entry name" value="CHROMOSOME 12, WHOLE GENOME SHOTGUN SEQUENCE"/>
    <property type="match status" value="1"/>
</dbReference>
<dbReference type="NCBIfam" id="TIGR02453">
    <property type="entry name" value="TIGR02453 family protein"/>
    <property type="match status" value="1"/>
</dbReference>
<protein>
    <recommendedName>
        <fullName evidence="2">TIGR02453 family protein</fullName>
    </recommendedName>
</protein>
<accession>A0A3B0ZKR6</accession>